<dbReference type="SMART" id="SM01002">
    <property type="entry name" value="AlaDh_PNT_C"/>
    <property type="match status" value="1"/>
</dbReference>
<gene>
    <name evidence="11" type="ORF">ACFOMG_05655</name>
</gene>
<dbReference type="InterPro" id="IPR008143">
    <property type="entry name" value="Ala_DH/PNT_CS2"/>
</dbReference>
<dbReference type="InterPro" id="IPR007698">
    <property type="entry name" value="AlaDH/PNT_NAD(H)-bd"/>
</dbReference>
<evidence type="ECO:0000256" key="4">
    <source>
        <dbReference type="ARBA" id="ARBA00022741"/>
    </source>
</evidence>
<dbReference type="SUPFAM" id="SSF51735">
    <property type="entry name" value="NAD(P)-binding Rossmann-fold domains"/>
    <property type="match status" value="1"/>
</dbReference>
<dbReference type="EC" id="7.1.1.1" evidence="3"/>
<organism evidence="11 12">
    <name type="scientific">Bacterioplanoides pacificum</name>
    <dbReference type="NCBI Taxonomy" id="1171596"/>
    <lineage>
        <taxon>Bacteria</taxon>
        <taxon>Pseudomonadati</taxon>
        <taxon>Pseudomonadota</taxon>
        <taxon>Gammaproteobacteria</taxon>
        <taxon>Oceanospirillales</taxon>
        <taxon>Oceanospirillaceae</taxon>
        <taxon>Bacterioplanoides</taxon>
    </lineage>
</organism>
<evidence type="ECO:0000259" key="10">
    <source>
        <dbReference type="SMART" id="SM01003"/>
    </source>
</evidence>
<dbReference type="NCBIfam" id="NF006942">
    <property type="entry name" value="PRK09424.1"/>
    <property type="match status" value="1"/>
</dbReference>
<keyword evidence="12" id="KW-1185">Reference proteome</keyword>
<feature type="domain" description="Alanine dehydrogenase/pyridine nucleotide transhydrogenase NAD(H)-binding" evidence="9">
    <location>
        <begin position="148"/>
        <end position="312"/>
    </location>
</feature>
<dbReference type="Proteomes" id="UP001595722">
    <property type="component" value="Unassembled WGS sequence"/>
</dbReference>
<accession>A0ABV7VS56</accession>
<evidence type="ECO:0000256" key="2">
    <source>
        <dbReference type="ARBA" id="ARBA00005689"/>
    </source>
</evidence>
<keyword evidence="4" id="KW-0547">Nucleotide-binding</keyword>
<dbReference type="EMBL" id="JBHRYB010000005">
    <property type="protein sequence ID" value="MFC3679596.1"/>
    <property type="molecule type" value="Genomic_DNA"/>
</dbReference>
<dbReference type="RefSeq" id="WP_376865323.1">
    <property type="nucleotide sequence ID" value="NZ_JBHRYB010000005.1"/>
</dbReference>
<comment type="caution">
    <text evidence="11">The sequence shown here is derived from an EMBL/GenBank/DDBJ whole genome shotgun (WGS) entry which is preliminary data.</text>
</comment>
<dbReference type="InterPro" id="IPR036291">
    <property type="entry name" value="NAD(P)-bd_dom_sf"/>
</dbReference>
<dbReference type="SUPFAM" id="SSF52283">
    <property type="entry name" value="Formate/glycerate dehydrogenase catalytic domain-like"/>
    <property type="match status" value="1"/>
</dbReference>
<dbReference type="Gene3D" id="3.40.50.720">
    <property type="entry name" value="NAD(P)-binding Rossmann-like Domain"/>
    <property type="match status" value="2"/>
</dbReference>
<keyword evidence="6" id="KW-1278">Translocase</keyword>
<proteinExistence type="inferred from homology"/>
<reference evidence="12" key="1">
    <citation type="journal article" date="2019" name="Int. J. Syst. Evol. Microbiol.">
        <title>The Global Catalogue of Microorganisms (GCM) 10K type strain sequencing project: providing services to taxonomists for standard genome sequencing and annotation.</title>
        <authorList>
            <consortium name="The Broad Institute Genomics Platform"/>
            <consortium name="The Broad Institute Genome Sequencing Center for Infectious Disease"/>
            <person name="Wu L."/>
            <person name="Ma J."/>
        </authorList>
    </citation>
    <scope>NUCLEOTIDE SEQUENCE [LARGE SCALE GENOMIC DNA]</scope>
    <source>
        <strain evidence="12">KCTC 42424</strain>
    </source>
</reference>
<dbReference type="PANTHER" id="PTHR10160">
    <property type="entry name" value="NAD(P) TRANSHYDROGENASE"/>
    <property type="match status" value="1"/>
</dbReference>
<comment type="function">
    <text evidence="1">The transhydrogenation between NADH and NADP is coupled to respiration and ATP hydrolysis and functions as a proton pump across the membrane.</text>
</comment>
<dbReference type="PANTHER" id="PTHR10160:SF19">
    <property type="entry name" value="PROTON-TRANSLOCATING NAD(P)(+) TRANSHYDROGENASE"/>
    <property type="match status" value="1"/>
</dbReference>
<name>A0ABV7VS56_9GAMM</name>
<evidence type="ECO:0000259" key="9">
    <source>
        <dbReference type="SMART" id="SM01002"/>
    </source>
</evidence>
<evidence type="ECO:0000256" key="6">
    <source>
        <dbReference type="ARBA" id="ARBA00022967"/>
    </source>
</evidence>
<sequence>MLIGVPKEIYPGEARVAIIPSGIQVLLDNGFDVVVQEGAGDGAHFGDEEYRACGASIAPSAESLYQQADIILKVRQPLDQEVPLLKPESTLICLLDAWFNLPLIGQLADKKIRSFALEFIPRTTRAQSMDVLSSMGAISGYRSVLAGAMALPQYFPMLMTAAGTIHPARVFIIGAGVAGLMAISTARRLGAVVEAYDTRAEVREQVESLGAKFVEFDLETESGNASGYASEKSEEFYRKQREQMTTKISQADLVITTAAIPGKPSPRLITKDMLHYMKKGSVIVDLAAERGGNVEGTVAGEKVYLDGVTLIGYTDHPGRVPVHASQLLTKNISTFLLNMAADGELNITLEDDIVAATLVTENGEIKHEGLKAQADNSAEKE</sequence>
<keyword evidence="7" id="KW-0520">NAD</keyword>
<protein>
    <recommendedName>
        <fullName evidence="3">proton-translocating NAD(P)(+) transhydrogenase</fullName>
        <ecNumber evidence="3">7.1.1.1</ecNumber>
    </recommendedName>
</protein>
<comment type="similarity">
    <text evidence="2">Belongs to the AlaDH/PNT family.</text>
</comment>
<evidence type="ECO:0000313" key="11">
    <source>
        <dbReference type="EMBL" id="MFC3679596.1"/>
    </source>
</evidence>
<evidence type="ECO:0000256" key="1">
    <source>
        <dbReference type="ARBA" id="ARBA00003943"/>
    </source>
</evidence>
<dbReference type="CDD" id="cd05304">
    <property type="entry name" value="Rubrum_tdh"/>
    <property type="match status" value="1"/>
</dbReference>
<dbReference type="PROSITE" id="PS00837">
    <property type="entry name" value="ALADH_PNT_2"/>
    <property type="match status" value="1"/>
</dbReference>
<dbReference type="InterPro" id="IPR007886">
    <property type="entry name" value="AlaDH/PNT_N"/>
</dbReference>
<dbReference type="Pfam" id="PF05222">
    <property type="entry name" value="AlaDh_PNT_N"/>
    <property type="match status" value="1"/>
</dbReference>
<comment type="catalytic activity">
    <reaction evidence="8">
        <text>NAD(+) + NADPH + H(+)(in) = NADH + NADP(+) + H(+)(out)</text>
        <dbReference type="Rhea" id="RHEA:47992"/>
        <dbReference type="ChEBI" id="CHEBI:15378"/>
        <dbReference type="ChEBI" id="CHEBI:57540"/>
        <dbReference type="ChEBI" id="CHEBI:57783"/>
        <dbReference type="ChEBI" id="CHEBI:57945"/>
        <dbReference type="ChEBI" id="CHEBI:58349"/>
        <dbReference type="EC" id="7.1.1.1"/>
    </reaction>
</comment>
<evidence type="ECO:0000256" key="3">
    <source>
        <dbReference type="ARBA" id="ARBA00012943"/>
    </source>
</evidence>
<feature type="domain" description="Alanine dehydrogenase/pyridine nucleotide transhydrogenase N-terminal" evidence="10">
    <location>
        <begin position="4"/>
        <end position="139"/>
    </location>
</feature>
<keyword evidence="5" id="KW-0521">NADP</keyword>
<evidence type="ECO:0000313" key="12">
    <source>
        <dbReference type="Proteomes" id="UP001595722"/>
    </source>
</evidence>
<evidence type="ECO:0000256" key="5">
    <source>
        <dbReference type="ARBA" id="ARBA00022857"/>
    </source>
</evidence>
<evidence type="ECO:0000256" key="8">
    <source>
        <dbReference type="ARBA" id="ARBA00048202"/>
    </source>
</evidence>
<evidence type="ECO:0000256" key="7">
    <source>
        <dbReference type="ARBA" id="ARBA00023027"/>
    </source>
</evidence>
<dbReference type="SMART" id="SM01003">
    <property type="entry name" value="AlaDh_PNT_N"/>
    <property type="match status" value="1"/>
</dbReference>
<dbReference type="Pfam" id="PF01262">
    <property type="entry name" value="AlaDh_PNT_C"/>
    <property type="match status" value="1"/>
</dbReference>